<gene>
    <name evidence="2" type="ORF">SAMN04488569_10804</name>
</gene>
<protein>
    <submittedName>
        <fullName evidence="2">Ubiquinone/menaquinone biosynthesis C-methylase UbiE</fullName>
    </submittedName>
</protein>
<evidence type="ECO:0000313" key="2">
    <source>
        <dbReference type="EMBL" id="SFK70728.1"/>
    </source>
</evidence>
<keyword evidence="2" id="KW-0489">Methyltransferase</keyword>
<dbReference type="GO" id="GO:0032259">
    <property type="term" value="P:methylation"/>
    <property type="evidence" value="ECO:0007669"/>
    <property type="project" value="UniProtKB-KW"/>
</dbReference>
<dbReference type="PANTHER" id="PTHR43591">
    <property type="entry name" value="METHYLTRANSFERASE"/>
    <property type="match status" value="1"/>
</dbReference>
<dbReference type="InterPro" id="IPR041698">
    <property type="entry name" value="Methyltransf_25"/>
</dbReference>
<keyword evidence="3" id="KW-1185">Reference proteome</keyword>
<keyword evidence="2" id="KW-0830">Ubiquinone</keyword>
<dbReference type="Proteomes" id="UP000199589">
    <property type="component" value="Unassembled WGS sequence"/>
</dbReference>
<organism evidence="2 3">
    <name type="scientific">Marinilactibacillus piezotolerans</name>
    <dbReference type="NCBI Taxonomy" id="258723"/>
    <lineage>
        <taxon>Bacteria</taxon>
        <taxon>Bacillati</taxon>
        <taxon>Bacillota</taxon>
        <taxon>Bacilli</taxon>
        <taxon>Lactobacillales</taxon>
        <taxon>Carnobacteriaceae</taxon>
        <taxon>Marinilactibacillus</taxon>
    </lineage>
</organism>
<name>A0A1I4BPI0_9LACT</name>
<evidence type="ECO:0000259" key="1">
    <source>
        <dbReference type="Pfam" id="PF13649"/>
    </source>
</evidence>
<accession>A0A1I4BPI0</accession>
<dbReference type="EMBL" id="FOSJ01000080">
    <property type="protein sequence ID" value="SFK70728.1"/>
    <property type="molecule type" value="Genomic_DNA"/>
</dbReference>
<dbReference type="InterPro" id="IPR029063">
    <property type="entry name" value="SAM-dependent_MTases_sf"/>
</dbReference>
<reference evidence="3" key="1">
    <citation type="submission" date="2016-10" db="EMBL/GenBank/DDBJ databases">
        <authorList>
            <person name="Varghese N."/>
            <person name="Submissions S."/>
        </authorList>
    </citation>
    <scope>NUCLEOTIDE SEQUENCE [LARGE SCALE GENOMIC DNA]</scope>
    <source>
        <strain evidence="3">DSM 16108</strain>
    </source>
</reference>
<dbReference type="AlphaFoldDB" id="A0A1I4BPI0"/>
<feature type="domain" description="Methyltransferase" evidence="1">
    <location>
        <begin position="49"/>
        <end position="145"/>
    </location>
</feature>
<sequence length="218" mass="24787">MTRKSSKLVPALRFRCLTVLYDPLMKWAQEETFKNRFIAQAELLPEQRVLDVGCGTGTLALMLKDTQPRATVMGLDADPEVLKLAQKKAQNSNIDISFHQGLSSHLPFDAAVFDHVFSSLLFHHLTLEMKHKTLQEAFRVLAPGGSLHILDFDKPQSFWMRLAFYPVQVLDGFETTRNHVTGILLEALREEGFEDIHETNQFNTIVGTVHMYSANKPY</sequence>
<dbReference type="Gene3D" id="3.40.50.150">
    <property type="entry name" value="Vaccinia Virus protein VP39"/>
    <property type="match status" value="1"/>
</dbReference>
<keyword evidence="2" id="KW-0808">Transferase</keyword>
<dbReference type="GO" id="GO:0008168">
    <property type="term" value="F:methyltransferase activity"/>
    <property type="evidence" value="ECO:0007669"/>
    <property type="project" value="UniProtKB-KW"/>
</dbReference>
<dbReference type="SUPFAM" id="SSF53335">
    <property type="entry name" value="S-adenosyl-L-methionine-dependent methyltransferases"/>
    <property type="match status" value="1"/>
</dbReference>
<proteinExistence type="predicted"/>
<dbReference type="RefSeq" id="WP_218149724.1">
    <property type="nucleotide sequence ID" value="NZ_FOSJ01000080.1"/>
</dbReference>
<dbReference type="Pfam" id="PF13649">
    <property type="entry name" value="Methyltransf_25"/>
    <property type="match status" value="1"/>
</dbReference>
<dbReference type="CDD" id="cd02440">
    <property type="entry name" value="AdoMet_MTases"/>
    <property type="match status" value="1"/>
</dbReference>
<evidence type="ECO:0000313" key="3">
    <source>
        <dbReference type="Proteomes" id="UP000199589"/>
    </source>
</evidence>